<proteinExistence type="predicted"/>
<evidence type="ECO:0000313" key="3">
    <source>
        <dbReference type="Proteomes" id="UP000050956"/>
    </source>
</evidence>
<dbReference type="EMBL" id="LDJM01000002">
    <property type="protein sequence ID" value="KRG79585.1"/>
    <property type="molecule type" value="Genomic_DNA"/>
</dbReference>
<feature type="transmembrane region" description="Helical" evidence="1">
    <location>
        <begin position="33"/>
        <end position="52"/>
    </location>
</feature>
<dbReference type="RefSeq" id="WP_057636230.1">
    <property type="nucleotide sequence ID" value="NZ_LDJM01000002.1"/>
</dbReference>
<reference evidence="2 3" key="1">
    <citation type="submission" date="2015-05" db="EMBL/GenBank/DDBJ databases">
        <title>Genome sequencing and analysis of members of genus Stenotrophomonas.</title>
        <authorList>
            <person name="Patil P.P."/>
            <person name="Midha S."/>
            <person name="Patil P.B."/>
        </authorList>
    </citation>
    <scope>NUCLEOTIDE SEQUENCE [LARGE SCALE GENOMIC DNA]</scope>
    <source>
        <strain evidence="2 3">DSM 24757</strain>
    </source>
</reference>
<protein>
    <recommendedName>
        <fullName evidence="4">Transmembrane protein</fullName>
    </recommendedName>
</protein>
<gene>
    <name evidence="2" type="ORF">ABB30_00215</name>
</gene>
<evidence type="ECO:0000256" key="1">
    <source>
        <dbReference type="SAM" id="Phobius"/>
    </source>
</evidence>
<dbReference type="AlphaFoldDB" id="A0A0R0DMR3"/>
<accession>A0A0R0DMR3</accession>
<evidence type="ECO:0000313" key="2">
    <source>
        <dbReference type="EMBL" id="KRG79585.1"/>
    </source>
</evidence>
<feature type="transmembrane region" description="Helical" evidence="1">
    <location>
        <begin position="72"/>
        <end position="90"/>
    </location>
</feature>
<dbReference type="PATRIC" id="fig|336566.3.peg.1007"/>
<organism evidence="2 3">
    <name type="scientific">Stenotrophomonas ginsengisoli</name>
    <dbReference type="NCBI Taxonomy" id="336566"/>
    <lineage>
        <taxon>Bacteria</taxon>
        <taxon>Pseudomonadati</taxon>
        <taxon>Pseudomonadota</taxon>
        <taxon>Gammaproteobacteria</taxon>
        <taxon>Lysobacterales</taxon>
        <taxon>Lysobacteraceae</taxon>
        <taxon>Stenotrophomonas</taxon>
    </lineage>
</organism>
<name>A0A0R0DMR3_9GAMM</name>
<keyword evidence="1" id="KW-1133">Transmembrane helix</keyword>
<evidence type="ECO:0008006" key="4">
    <source>
        <dbReference type="Google" id="ProtNLM"/>
    </source>
</evidence>
<feature type="transmembrane region" description="Helical" evidence="1">
    <location>
        <begin position="6"/>
        <end position="26"/>
    </location>
</feature>
<keyword evidence="1" id="KW-0472">Membrane</keyword>
<keyword evidence="3" id="KW-1185">Reference proteome</keyword>
<sequence length="95" mass="10325">MLSWRGYGLLGILLPILCMAVMALVLGDISHPASAGVFWGLLLASCPLLWVLGRRLNGDAEPGDEPHRFMGLALHKVPLLYLGLFVLYLLGKALQ</sequence>
<comment type="caution">
    <text evidence="2">The sequence shown here is derived from an EMBL/GenBank/DDBJ whole genome shotgun (WGS) entry which is preliminary data.</text>
</comment>
<dbReference type="Proteomes" id="UP000050956">
    <property type="component" value="Unassembled WGS sequence"/>
</dbReference>
<keyword evidence="1" id="KW-0812">Transmembrane</keyword>